<evidence type="ECO:0008006" key="3">
    <source>
        <dbReference type="Google" id="ProtNLM"/>
    </source>
</evidence>
<name>A0A5B9PAT8_9BACT</name>
<gene>
    <name evidence="1" type="ORF">MFFC18_19310</name>
</gene>
<dbReference type="InterPro" id="IPR009912">
    <property type="entry name" value="DUF1451"/>
</dbReference>
<reference evidence="1 2" key="1">
    <citation type="submission" date="2019-08" db="EMBL/GenBank/DDBJ databases">
        <title>Deep-cultivation of Planctomycetes and their phenomic and genomic characterization uncovers novel biology.</title>
        <authorList>
            <person name="Wiegand S."/>
            <person name="Jogler M."/>
            <person name="Boedeker C."/>
            <person name="Pinto D."/>
            <person name="Vollmers J."/>
            <person name="Rivas-Marin E."/>
            <person name="Kohn T."/>
            <person name="Peeters S.H."/>
            <person name="Heuer A."/>
            <person name="Rast P."/>
            <person name="Oberbeckmann S."/>
            <person name="Bunk B."/>
            <person name="Jeske O."/>
            <person name="Meyerdierks A."/>
            <person name="Storesund J.E."/>
            <person name="Kallscheuer N."/>
            <person name="Luecker S."/>
            <person name="Lage O.M."/>
            <person name="Pohl T."/>
            <person name="Merkel B.J."/>
            <person name="Hornburger P."/>
            <person name="Mueller R.-W."/>
            <person name="Bruemmer F."/>
            <person name="Labrenz M."/>
            <person name="Spormann A.M."/>
            <person name="Op den Camp H."/>
            <person name="Overmann J."/>
            <person name="Amann R."/>
            <person name="Jetten M.S.M."/>
            <person name="Mascher T."/>
            <person name="Medema M.H."/>
            <person name="Devos D.P."/>
            <person name="Kaster A.-K."/>
            <person name="Ovreas L."/>
            <person name="Rohde M."/>
            <person name="Galperin M.Y."/>
            <person name="Jogler C."/>
        </authorList>
    </citation>
    <scope>NUCLEOTIDE SEQUENCE [LARGE SCALE GENOMIC DNA]</scope>
    <source>
        <strain evidence="1 2">FC18</strain>
    </source>
</reference>
<dbReference type="Pfam" id="PF07295">
    <property type="entry name" value="DUF1451"/>
    <property type="match status" value="1"/>
</dbReference>
<protein>
    <recommendedName>
        <fullName evidence="3">Rubredoxin-like domain-containing protein</fullName>
    </recommendedName>
</protein>
<evidence type="ECO:0000313" key="2">
    <source>
        <dbReference type="Proteomes" id="UP000322214"/>
    </source>
</evidence>
<proteinExistence type="predicted"/>
<keyword evidence="2" id="KW-1185">Reference proteome</keyword>
<evidence type="ECO:0000313" key="1">
    <source>
        <dbReference type="EMBL" id="QEG22070.1"/>
    </source>
</evidence>
<sequence>MYSIGEKPGKGTYCCTNCNWKVTLDDDDDRLPPCGSCGKGQDTKYEKC</sequence>
<dbReference type="KEGG" id="mff:MFFC18_19310"/>
<accession>A0A5B9PAT8</accession>
<dbReference type="STRING" id="980251.GCA_001642875_05038"/>
<dbReference type="AlphaFoldDB" id="A0A5B9PAT8"/>
<dbReference type="OrthoDB" id="5402078at2"/>
<organism evidence="1 2">
    <name type="scientific">Mariniblastus fucicola</name>
    <dbReference type="NCBI Taxonomy" id="980251"/>
    <lineage>
        <taxon>Bacteria</taxon>
        <taxon>Pseudomonadati</taxon>
        <taxon>Planctomycetota</taxon>
        <taxon>Planctomycetia</taxon>
        <taxon>Pirellulales</taxon>
        <taxon>Pirellulaceae</taxon>
        <taxon>Mariniblastus</taxon>
    </lineage>
</organism>
<dbReference type="Proteomes" id="UP000322214">
    <property type="component" value="Chromosome"/>
</dbReference>
<dbReference type="EMBL" id="CP042912">
    <property type="protein sequence ID" value="QEG22070.1"/>
    <property type="molecule type" value="Genomic_DNA"/>
</dbReference>